<dbReference type="SUPFAM" id="SSF51735">
    <property type="entry name" value="NAD(P)-binding Rossmann-fold domains"/>
    <property type="match status" value="1"/>
</dbReference>
<feature type="domain" description="NAD(P)-binding" evidence="1">
    <location>
        <begin position="35"/>
        <end position="172"/>
    </location>
</feature>
<dbReference type="OrthoDB" id="5510591at2"/>
<protein>
    <recommendedName>
        <fullName evidence="1">NAD(P)-binding domain-containing protein</fullName>
    </recommendedName>
</protein>
<dbReference type="AlphaFoldDB" id="A0A387HCS5"/>
<dbReference type="Gene3D" id="3.40.50.720">
    <property type="entry name" value="NAD(P)-binding Rossmann-like Domain"/>
    <property type="match status" value="1"/>
</dbReference>
<proteinExistence type="predicted"/>
<keyword evidence="3" id="KW-1185">Reference proteome</keyword>
<dbReference type="EMBL" id="CP032698">
    <property type="protein sequence ID" value="AYG78448.1"/>
    <property type="molecule type" value="Genomic_DNA"/>
</dbReference>
<dbReference type="Proteomes" id="UP000271554">
    <property type="component" value="Chromosome"/>
</dbReference>
<dbReference type="RefSeq" id="WP_120719708.1">
    <property type="nucleotide sequence ID" value="NZ_CP032698.1"/>
</dbReference>
<dbReference type="InterPro" id="IPR036291">
    <property type="entry name" value="NAD(P)-bd_dom_sf"/>
</dbReference>
<evidence type="ECO:0000313" key="2">
    <source>
        <dbReference type="EMBL" id="AYG78448.1"/>
    </source>
</evidence>
<dbReference type="InterPro" id="IPR016040">
    <property type="entry name" value="NAD(P)-bd_dom"/>
</dbReference>
<dbReference type="KEGG" id="shun:DWB77_00555"/>
<dbReference type="Pfam" id="PF13460">
    <property type="entry name" value="NAD_binding_10"/>
    <property type="match status" value="1"/>
</dbReference>
<evidence type="ECO:0000259" key="1">
    <source>
        <dbReference type="Pfam" id="PF13460"/>
    </source>
</evidence>
<reference evidence="2 3" key="1">
    <citation type="submission" date="2018-10" db="EMBL/GenBank/DDBJ databases">
        <title>Relationship between Morphology and Antimicrobial Activity in Streptomyces.</title>
        <authorList>
            <person name="Kang H.J."/>
            <person name="Kim S.B."/>
        </authorList>
    </citation>
    <scope>NUCLEOTIDE SEQUENCE [LARGE SCALE GENOMIC DNA]</scope>
    <source>
        <strain evidence="2 3">BH38</strain>
    </source>
</reference>
<accession>A0A387HCS5</accession>
<organism evidence="2 3">
    <name type="scientific">Streptomyces hundungensis</name>
    <dbReference type="NCBI Taxonomy" id="1077946"/>
    <lineage>
        <taxon>Bacteria</taxon>
        <taxon>Bacillati</taxon>
        <taxon>Actinomycetota</taxon>
        <taxon>Actinomycetes</taxon>
        <taxon>Kitasatosporales</taxon>
        <taxon>Streptomycetaceae</taxon>
        <taxon>Streptomyces</taxon>
    </lineage>
</organism>
<name>A0A387HCS5_9ACTN</name>
<gene>
    <name evidence="2" type="ORF">DWB77_00555</name>
</gene>
<dbReference type="PANTHER" id="PTHR15020">
    <property type="entry name" value="FLAVIN REDUCTASE-RELATED"/>
    <property type="match status" value="1"/>
</dbReference>
<dbReference type="PANTHER" id="PTHR15020:SF11">
    <property type="entry name" value="OS06G0360300 PROTEIN"/>
    <property type="match status" value="1"/>
</dbReference>
<sequence length="210" mass="22463">MARIAVASSWFKLSTGRIVAEQATARGHDVRPLTDIEDPDSLRAALTDTDAVILVPKRGDALRHTEQATTALLREAERSASAPHIILLSSFAVGHGPAHPLNRTATSLLPSRVAAEQAVRDSHLPHTIVRATWMTDDPQGSHALTFTQDAYADGMVARADIAAAIVAAVEEPAARGTTFALFNEPGAPPRDWHTAFAALRRDTDAPAHHL</sequence>
<evidence type="ECO:0000313" key="3">
    <source>
        <dbReference type="Proteomes" id="UP000271554"/>
    </source>
</evidence>